<dbReference type="EMBL" id="ASWF01000002">
    <property type="protein sequence ID" value="EOT78005.1"/>
    <property type="molecule type" value="Genomic_DNA"/>
</dbReference>
<dbReference type="AlphaFoldDB" id="R2PG15"/>
<dbReference type="Proteomes" id="UP000014158">
    <property type="component" value="Unassembled WGS sequence"/>
</dbReference>
<evidence type="ECO:0000313" key="2">
    <source>
        <dbReference type="EMBL" id="EOH82158.1"/>
    </source>
</evidence>
<protein>
    <submittedName>
        <fullName evidence="2">Uncharacterized protein</fullName>
    </submittedName>
</protein>
<evidence type="ECO:0000313" key="5">
    <source>
        <dbReference type="Proteomes" id="UP000014158"/>
    </source>
</evidence>
<feature type="transmembrane region" description="Helical" evidence="1">
    <location>
        <begin position="12"/>
        <end position="31"/>
    </location>
</feature>
<dbReference type="PATRIC" id="fig|1158602.3.peg.400"/>
<keyword evidence="5" id="KW-1185">Reference proteome</keyword>
<name>R2PG15_9ENTE</name>
<keyword evidence="1" id="KW-0472">Membrane</keyword>
<dbReference type="EMBL" id="AJAL01000001">
    <property type="protein sequence ID" value="EOH82158.1"/>
    <property type="molecule type" value="Genomic_DNA"/>
</dbReference>
<dbReference type="Proteomes" id="UP000013877">
    <property type="component" value="Unassembled WGS sequence"/>
</dbReference>
<evidence type="ECO:0000313" key="4">
    <source>
        <dbReference type="Proteomes" id="UP000013877"/>
    </source>
</evidence>
<evidence type="ECO:0000313" key="3">
    <source>
        <dbReference type="EMBL" id="EOT78005.1"/>
    </source>
</evidence>
<evidence type="ECO:0000256" key="1">
    <source>
        <dbReference type="SAM" id="Phobius"/>
    </source>
</evidence>
<reference evidence="3 5" key="2">
    <citation type="submission" date="2013-03" db="EMBL/GenBank/DDBJ databases">
        <title>The Genome Sequence of Enterococcus raffinosus ATCC_49464 (PacBio/Illumina hybrid assembly).</title>
        <authorList>
            <consortium name="The Broad Institute Genomics Platform"/>
            <consortium name="The Broad Institute Genome Sequencing Center for Infectious Disease"/>
            <person name="Earl A."/>
            <person name="Russ C."/>
            <person name="Gilmore M."/>
            <person name="Surin D."/>
            <person name="Walker B."/>
            <person name="Young S."/>
            <person name="Zeng Q."/>
            <person name="Gargeya S."/>
            <person name="Fitzgerald M."/>
            <person name="Haas B."/>
            <person name="Abouelleil A."/>
            <person name="Allen A.W."/>
            <person name="Alvarado L."/>
            <person name="Arachchi H.M."/>
            <person name="Berlin A.M."/>
            <person name="Chapman S.B."/>
            <person name="Gainer-Dewar J."/>
            <person name="Goldberg J."/>
            <person name="Griggs A."/>
            <person name="Gujja S."/>
            <person name="Hansen M."/>
            <person name="Howarth C."/>
            <person name="Imamovic A."/>
            <person name="Ireland A."/>
            <person name="Larimer J."/>
            <person name="McCowan C."/>
            <person name="Murphy C."/>
            <person name="Pearson M."/>
            <person name="Poon T.W."/>
            <person name="Priest M."/>
            <person name="Roberts A."/>
            <person name="Saif S."/>
            <person name="Shea T."/>
            <person name="Sisk P."/>
            <person name="Sykes S."/>
            <person name="Wortman J."/>
            <person name="Nusbaum C."/>
            <person name="Birren B."/>
        </authorList>
    </citation>
    <scope>NUCLEOTIDE SEQUENCE [LARGE SCALE GENOMIC DNA]</scope>
    <source>
        <strain evidence="3 5">ATCC 49464</strain>
    </source>
</reference>
<sequence>MKDEYRGVGETMEIFLIFSLIAAIVIIVLFIKQSKKTEADVVTYDLIVSIKVAPAPNILQHPKIKQAAAWEVYGEGVFKGKSVITKEEMQSLLIKELCLSKEDVLVVNMREGNKKEVPIKEED</sequence>
<comment type="caution">
    <text evidence="2">The sequence shown here is derived from an EMBL/GenBank/DDBJ whole genome shotgun (WGS) entry which is preliminary data.</text>
</comment>
<gene>
    <name evidence="3" type="ORF">I590_01542</name>
    <name evidence="2" type="ORF">UAK_00394</name>
</gene>
<keyword evidence="1" id="KW-0812">Transmembrane</keyword>
<dbReference type="eggNOG" id="ENOG50307TT">
    <property type="taxonomic scope" value="Bacteria"/>
</dbReference>
<organism evidence="2 4">
    <name type="scientific">Enterococcus raffinosus ATCC 49464</name>
    <dbReference type="NCBI Taxonomy" id="1158602"/>
    <lineage>
        <taxon>Bacteria</taxon>
        <taxon>Bacillati</taxon>
        <taxon>Bacillota</taxon>
        <taxon>Bacilli</taxon>
        <taxon>Lactobacillales</taxon>
        <taxon>Enterococcaceae</taxon>
        <taxon>Enterococcus</taxon>
    </lineage>
</organism>
<reference evidence="2 4" key="1">
    <citation type="submission" date="2013-02" db="EMBL/GenBank/DDBJ databases">
        <title>The Genome Sequence of Enterococcus raffinosus ATCC_49464.</title>
        <authorList>
            <consortium name="The Broad Institute Genome Sequencing Platform"/>
            <consortium name="The Broad Institute Genome Sequencing Center for Infectious Disease"/>
            <person name="Earl A.M."/>
            <person name="Gilmore M.S."/>
            <person name="Lebreton F."/>
            <person name="Walker B."/>
            <person name="Young S.K."/>
            <person name="Zeng Q."/>
            <person name="Gargeya S."/>
            <person name="Fitzgerald M."/>
            <person name="Haas B."/>
            <person name="Abouelleil A."/>
            <person name="Alvarado L."/>
            <person name="Arachchi H.M."/>
            <person name="Berlin A.M."/>
            <person name="Chapman S.B."/>
            <person name="Dewar J."/>
            <person name="Goldberg J."/>
            <person name="Griggs A."/>
            <person name="Gujja S."/>
            <person name="Hansen M."/>
            <person name="Howarth C."/>
            <person name="Imamovic A."/>
            <person name="Larimer J."/>
            <person name="McCowan C."/>
            <person name="Murphy C."/>
            <person name="Neiman D."/>
            <person name="Pearson M."/>
            <person name="Priest M."/>
            <person name="Roberts A."/>
            <person name="Saif S."/>
            <person name="Shea T."/>
            <person name="Sisk P."/>
            <person name="Sykes S."/>
            <person name="Wortman J."/>
            <person name="Nusbaum C."/>
            <person name="Birren B."/>
        </authorList>
    </citation>
    <scope>NUCLEOTIDE SEQUENCE [LARGE SCALE GENOMIC DNA]</scope>
    <source>
        <strain evidence="2 4">ATCC 49464</strain>
    </source>
</reference>
<proteinExistence type="predicted"/>
<dbReference type="HOGENOM" id="CLU_163917_0_0_9"/>
<keyword evidence="1" id="KW-1133">Transmembrane helix</keyword>
<accession>R2PG15</accession>